<keyword evidence="5 7" id="KW-0472">Membrane</keyword>
<name>A0A8K0KQL1_LADFU</name>
<feature type="transmembrane region" description="Helical" evidence="7">
    <location>
        <begin position="690"/>
        <end position="709"/>
    </location>
</feature>
<dbReference type="GO" id="GO:0016020">
    <property type="term" value="C:membrane"/>
    <property type="evidence" value="ECO:0007669"/>
    <property type="project" value="UniProtKB-SubCell"/>
</dbReference>
<feature type="region of interest" description="Disordered" evidence="6">
    <location>
        <begin position="381"/>
        <end position="443"/>
    </location>
</feature>
<comment type="subcellular location">
    <subcellularLocation>
        <location evidence="1">Membrane</location>
        <topology evidence="1">Multi-pass membrane protein</topology>
    </subcellularLocation>
</comment>
<dbReference type="AlphaFoldDB" id="A0A8K0KQL1"/>
<feature type="transmembrane region" description="Helical" evidence="7">
    <location>
        <begin position="596"/>
        <end position="618"/>
    </location>
</feature>
<dbReference type="PANTHER" id="PTHR16172:SF41">
    <property type="entry name" value="MAJOR FACILITATOR SUPERFAMILY DOMAIN-CONTAINING PROTEIN 6-LIKE"/>
    <property type="match status" value="1"/>
</dbReference>
<evidence type="ECO:0000313" key="9">
    <source>
        <dbReference type="EMBL" id="KAG8238583.1"/>
    </source>
</evidence>
<keyword evidence="3 7" id="KW-0812">Transmembrane</keyword>
<feature type="transmembrane region" description="Helical" evidence="7">
    <location>
        <begin position="480"/>
        <end position="504"/>
    </location>
</feature>
<keyword evidence="10" id="KW-1185">Reference proteome</keyword>
<evidence type="ECO:0000259" key="8">
    <source>
        <dbReference type="Pfam" id="PF12832"/>
    </source>
</evidence>
<dbReference type="InterPro" id="IPR036259">
    <property type="entry name" value="MFS_trans_sf"/>
</dbReference>
<feature type="transmembrane region" description="Helical" evidence="7">
    <location>
        <begin position="730"/>
        <end position="748"/>
    </location>
</feature>
<feature type="domain" description="Major facilitator superfamily associated" evidence="8">
    <location>
        <begin position="14"/>
        <end position="717"/>
    </location>
</feature>
<reference evidence="9" key="1">
    <citation type="submission" date="2013-04" db="EMBL/GenBank/DDBJ databases">
        <authorList>
            <person name="Qu J."/>
            <person name="Murali S.C."/>
            <person name="Bandaranaike D."/>
            <person name="Bellair M."/>
            <person name="Blankenburg K."/>
            <person name="Chao H."/>
            <person name="Dinh H."/>
            <person name="Doddapaneni H."/>
            <person name="Downs B."/>
            <person name="Dugan-Rocha S."/>
            <person name="Elkadiri S."/>
            <person name="Gnanaolivu R.D."/>
            <person name="Hernandez B."/>
            <person name="Javaid M."/>
            <person name="Jayaseelan J.C."/>
            <person name="Lee S."/>
            <person name="Li M."/>
            <person name="Ming W."/>
            <person name="Munidasa M."/>
            <person name="Muniz J."/>
            <person name="Nguyen L."/>
            <person name="Ongeri F."/>
            <person name="Osuji N."/>
            <person name="Pu L.-L."/>
            <person name="Puazo M."/>
            <person name="Qu C."/>
            <person name="Quiroz J."/>
            <person name="Raj R."/>
            <person name="Weissenberger G."/>
            <person name="Xin Y."/>
            <person name="Zou X."/>
            <person name="Han Y."/>
            <person name="Richards S."/>
            <person name="Worley K."/>
            <person name="Muzny D."/>
            <person name="Gibbs R."/>
        </authorList>
    </citation>
    <scope>NUCLEOTIDE SEQUENCE</scope>
    <source>
        <strain evidence="9">Sampled in the wild</strain>
    </source>
</reference>
<evidence type="ECO:0000256" key="6">
    <source>
        <dbReference type="SAM" id="MobiDB-lite"/>
    </source>
</evidence>
<feature type="transmembrane region" description="Helical" evidence="7">
    <location>
        <begin position="638"/>
        <end position="658"/>
    </location>
</feature>
<evidence type="ECO:0000256" key="7">
    <source>
        <dbReference type="SAM" id="Phobius"/>
    </source>
</evidence>
<dbReference type="PANTHER" id="PTHR16172">
    <property type="entry name" value="MAJOR FACILITATOR SUPERFAMILY DOMAIN-CONTAINING PROTEIN 6-LIKE"/>
    <property type="match status" value="1"/>
</dbReference>
<feature type="compositionally biased region" description="Acidic residues" evidence="6">
    <location>
        <begin position="416"/>
        <end position="428"/>
    </location>
</feature>
<evidence type="ECO:0000256" key="1">
    <source>
        <dbReference type="ARBA" id="ARBA00004141"/>
    </source>
</evidence>
<comment type="caution">
    <text evidence="9">The sequence shown here is derived from an EMBL/GenBank/DDBJ whole genome shotgun (WGS) entry which is preliminary data.</text>
</comment>
<evidence type="ECO:0000313" key="10">
    <source>
        <dbReference type="Proteomes" id="UP000792457"/>
    </source>
</evidence>
<evidence type="ECO:0000256" key="2">
    <source>
        <dbReference type="ARBA" id="ARBA00005241"/>
    </source>
</evidence>
<dbReference type="InterPro" id="IPR051717">
    <property type="entry name" value="MFS_MFSD6"/>
</dbReference>
<organism evidence="9 10">
    <name type="scientific">Ladona fulva</name>
    <name type="common">Scarce chaser dragonfly</name>
    <name type="synonym">Libellula fulva</name>
    <dbReference type="NCBI Taxonomy" id="123851"/>
    <lineage>
        <taxon>Eukaryota</taxon>
        <taxon>Metazoa</taxon>
        <taxon>Ecdysozoa</taxon>
        <taxon>Arthropoda</taxon>
        <taxon>Hexapoda</taxon>
        <taxon>Insecta</taxon>
        <taxon>Pterygota</taxon>
        <taxon>Palaeoptera</taxon>
        <taxon>Odonata</taxon>
        <taxon>Epiprocta</taxon>
        <taxon>Anisoptera</taxon>
        <taxon>Libelluloidea</taxon>
        <taxon>Libellulidae</taxon>
        <taxon>Ladona</taxon>
    </lineage>
</organism>
<accession>A0A8K0KQL1</accession>
<protein>
    <recommendedName>
        <fullName evidence="8">Major facilitator superfamily associated domain-containing protein</fullName>
    </recommendedName>
</protein>
<comment type="similarity">
    <text evidence="2">Belongs to the major facilitator superfamily. MFSD6 family.</text>
</comment>
<feature type="transmembrane region" description="Helical" evidence="7">
    <location>
        <begin position="551"/>
        <end position="575"/>
    </location>
</feature>
<evidence type="ECO:0000256" key="4">
    <source>
        <dbReference type="ARBA" id="ARBA00022989"/>
    </source>
</evidence>
<dbReference type="Gene3D" id="1.20.1250.20">
    <property type="entry name" value="MFS general substrate transporter like domains"/>
    <property type="match status" value="1"/>
</dbReference>
<feature type="transmembrane region" description="Helical" evidence="7">
    <location>
        <begin position="754"/>
        <end position="772"/>
    </location>
</feature>
<evidence type="ECO:0000256" key="3">
    <source>
        <dbReference type="ARBA" id="ARBA00022692"/>
    </source>
</evidence>
<proteinExistence type="inferred from homology"/>
<feature type="transmembrane region" description="Helical" evidence="7">
    <location>
        <begin position="77"/>
        <end position="96"/>
    </location>
</feature>
<evidence type="ECO:0000256" key="5">
    <source>
        <dbReference type="ARBA" id="ARBA00023136"/>
    </source>
</evidence>
<feature type="transmembrane region" description="Helical" evidence="7">
    <location>
        <begin position="46"/>
        <end position="65"/>
    </location>
</feature>
<feature type="transmembrane region" description="Helical" evidence="7">
    <location>
        <begin position="520"/>
        <end position="539"/>
    </location>
</feature>
<keyword evidence="4 7" id="KW-1133">Transmembrane helix</keyword>
<feature type="compositionally biased region" description="Basic and acidic residues" evidence="6">
    <location>
        <begin position="391"/>
        <end position="404"/>
    </location>
</feature>
<dbReference type="OrthoDB" id="8197412at2759"/>
<dbReference type="InterPro" id="IPR024989">
    <property type="entry name" value="MFS_assoc_dom"/>
</dbReference>
<dbReference type="Proteomes" id="UP000792457">
    <property type="component" value="Unassembled WGS sequence"/>
</dbReference>
<reference evidence="9" key="2">
    <citation type="submission" date="2017-10" db="EMBL/GenBank/DDBJ databases">
        <title>Ladona fulva Genome sequencing and assembly.</title>
        <authorList>
            <person name="Murali S."/>
            <person name="Richards S."/>
            <person name="Bandaranaike D."/>
            <person name="Bellair M."/>
            <person name="Blankenburg K."/>
            <person name="Chao H."/>
            <person name="Dinh H."/>
            <person name="Doddapaneni H."/>
            <person name="Dugan-Rocha S."/>
            <person name="Elkadiri S."/>
            <person name="Gnanaolivu R."/>
            <person name="Hernandez B."/>
            <person name="Skinner E."/>
            <person name="Javaid M."/>
            <person name="Lee S."/>
            <person name="Li M."/>
            <person name="Ming W."/>
            <person name="Munidasa M."/>
            <person name="Muniz J."/>
            <person name="Nguyen L."/>
            <person name="Hughes D."/>
            <person name="Osuji N."/>
            <person name="Pu L.-L."/>
            <person name="Puazo M."/>
            <person name="Qu C."/>
            <person name="Quiroz J."/>
            <person name="Raj R."/>
            <person name="Weissenberger G."/>
            <person name="Xin Y."/>
            <person name="Zou X."/>
            <person name="Han Y."/>
            <person name="Worley K."/>
            <person name="Muzny D."/>
            <person name="Gibbs R."/>
        </authorList>
    </citation>
    <scope>NUCLEOTIDE SEQUENCE</scope>
    <source>
        <strain evidence="9">Sampled in the wild</strain>
    </source>
</reference>
<sequence>MFKEFACARVNTNIFLVFVIVGRKCVMPFFTLYLKYLRLTSLEVGVIRGSQSWVAMILIPIWLCFVKRSKESIKTRVLLLISVFLTASMYSCLVFVPPIGGAYDVTHCDSVRSRDHELVVGNSDSLEHGSDKFRSKESDNISNLASSTFSSSSVSKSLSEHNSNNKDLPMLVNVSSKENIINGDIHPTSSDAVESKNNFSATLFSNQVAASVDKFSEIMAPTKAEPSILGKVQEFSSEESSWRYEPYFKLLGQVITDEGKDALNPHRSSFPSAEKSEKYPAVNAFKSQQKVSPISNNDFKDNWSFGKIEGREEKPAVNGDAKAEEFLRTFHNQDTDEYSTDDDLFRLPPFVKSNGGSISNGLYAIQKPYLIGDRMQGPWETEMNGIGNDNLNKERKWGKNDGRKQPRKKKIHVQESDDESVEDNESQSEFEWNKGRGKRLSKQPYNSRIGRSLLSDANVDVVVSHGRIVEDSGPLAFRTVLMLSGLAELFACMPVPMVTTLWWLHLDDAEHTEQFGEHRLYSLLALVPAVLALVVAISQSPCSLLLGPHQISLHLLAAATVLLSSIPLIFTLPLVPASKAWRRSSETPNMLSHRGYISSHQIFAVLTTVLSGIISATAGEYVLWHVDTISGFPFNYELIYGGCVAVGALVEALFTAVFRVRCCAGLNNLTGSFGLILMSVYLVAAAITKQVWVFVILSGLMGAGQALLFRAQYGVVPGPGDVVSAQRTGWRFGYGIGCFLSGFIGEIFGMKILLWSAAGAASVWAIISACCYK</sequence>
<dbReference type="EMBL" id="KZ309379">
    <property type="protein sequence ID" value="KAG8238583.1"/>
    <property type="molecule type" value="Genomic_DNA"/>
</dbReference>
<dbReference type="Pfam" id="PF12832">
    <property type="entry name" value="MFS_1_like"/>
    <property type="match status" value="1"/>
</dbReference>
<feature type="transmembrane region" description="Helical" evidence="7">
    <location>
        <begin position="665"/>
        <end position="684"/>
    </location>
</feature>
<dbReference type="SUPFAM" id="SSF103473">
    <property type="entry name" value="MFS general substrate transporter"/>
    <property type="match status" value="1"/>
</dbReference>
<gene>
    <name evidence="9" type="ORF">J437_LFUL017930</name>
</gene>
<feature type="transmembrane region" description="Helical" evidence="7">
    <location>
        <begin position="12"/>
        <end position="34"/>
    </location>
</feature>